<proteinExistence type="predicted"/>
<evidence type="ECO:0000313" key="4">
    <source>
        <dbReference type="Proteomes" id="UP001141259"/>
    </source>
</evidence>
<evidence type="ECO:0000259" key="2">
    <source>
        <dbReference type="Pfam" id="PF13569"/>
    </source>
</evidence>
<comment type="caution">
    <text evidence="3">The sequence shown here is derived from an EMBL/GenBank/DDBJ whole genome shotgun (WGS) entry which is preliminary data.</text>
</comment>
<feature type="domain" description="DUF4132" evidence="2">
    <location>
        <begin position="889"/>
        <end position="1067"/>
    </location>
</feature>
<evidence type="ECO:0000313" key="3">
    <source>
        <dbReference type="EMBL" id="MCS7479465.1"/>
    </source>
</evidence>
<dbReference type="AlphaFoldDB" id="A0A9X2VMX9"/>
<dbReference type="EMBL" id="JANYMP010000010">
    <property type="protein sequence ID" value="MCS7479465.1"/>
    <property type="molecule type" value="Genomic_DNA"/>
</dbReference>
<dbReference type="InterPro" id="IPR008893">
    <property type="entry name" value="WGR_domain"/>
</dbReference>
<dbReference type="Proteomes" id="UP001141259">
    <property type="component" value="Unassembled WGS sequence"/>
</dbReference>
<keyword evidence="4" id="KW-1185">Reference proteome</keyword>
<sequence length="1144" mass="124294">MRRWELVNGGTARFWEVGRAEQEVSVRFGRSGAAGRSTTAVFDSEAAAVAHVEESVLEKEAEGYVEVGGPRPSAEAVFAVPKAWRPHVHVRRGGGVPAAVAVDPTAPEKVRAALAESMADIEGVLAGPESEAPLVAAARAYLAGEATPLGAAAVAVLAEENPATRDVLGLVASAWVAEHGLPFAARAAVEAFSVQVYREHYPRKRHVLWHIPPEGRPNGTSWPVRGVMRQVRSFLAAAPEAEYEAAVSAVGPLRTGIRPVVAAAYLLPSERGWVDEAYERVEWTSTQTDKYALLFSIGSVENLDRAVKTHAMWWSFHDKEVVFTVADAVGVALAPTLVPLLNPDLEAYFRERILETVVEFPTAEAFDLLLARVAEQGVLPALLDMGRRYPALALERFAVAGGPVLRHHLRSYPDLAAEADLPEEARAFVEEARAARAAVREAPAAALPAVLVDPPWTVARKPVKPAVVKGLTAADHRAVEWEPGEREAWAEVTFPHYLGDVVWEDEIEAYRSGGRPRYGDDVLFFAGPVEALRPLVSGWRPQARWSSGLMAKAVLARFGVDALPVALHLAPNRRDEMEDLVLPLVSLDTARLVADWLLRLKTARDIGTRWLRRHPLAAARFLVPDAVGPAGAQRRAAEKALRLIPVEARAAAGEYGPAAEEAIDRFLSVDPLLVLPKAVPVPGEWAAPAVLPPVVLRGTGLALPADSVRHLLTVLALCTLDDVYAGLEVVRAACDEESLARFSWELFELWRLNGMPSKDGWVLTALGLLGDDAVARALTPLIRAWPGEAQHKRAVTGLDVLAAIGTDAALGALNSIAQRVRFAGLKERAREKIGEVAAALGLTAEQLADRLVPDFGLDDASTLTIDYGPRRFTVGFDENLKPFVLDETGKRLKDLPKPGAKDNPELAPAEHKRFGQVKKDVRTIAGDQISRLERSMVTLRRWPAAEFREYLAGHPLLWHVVRRLVWTTADGRSFRTAEDRSLADVHDNRFDLPDDALVGVAHPLHLGAEVAAWAEVFADYEILQPFRQLGRPVHRLEEDERTAVVLDRFKGLQVDVGRLLGLTKRGWSRGAPMDAGFEHEITRPLPGGGVVEVALSPGIAVGVPHEWPVQHLLGVSLHAGGQTFDDLDPVTTSEVLAELTSLTD</sequence>
<dbReference type="RefSeq" id="WP_259624966.1">
    <property type="nucleotide sequence ID" value="NZ_JANYMP010000010.1"/>
</dbReference>
<evidence type="ECO:0000259" key="1">
    <source>
        <dbReference type="Pfam" id="PF05406"/>
    </source>
</evidence>
<dbReference type="InterPro" id="IPR049809">
    <property type="entry name" value="YehF/YfeS-like_WGR"/>
</dbReference>
<gene>
    <name evidence="3" type="ORF">NZH93_21600</name>
</gene>
<dbReference type="Pfam" id="PF05406">
    <property type="entry name" value="WGR"/>
    <property type="match status" value="1"/>
</dbReference>
<reference evidence="3" key="1">
    <citation type="submission" date="2022-08" db="EMBL/GenBank/DDBJ databases">
        <authorList>
            <person name="Tistechok S."/>
            <person name="Samborskyy M."/>
            <person name="Roman I."/>
        </authorList>
    </citation>
    <scope>NUCLEOTIDE SEQUENCE</scope>
    <source>
        <strain evidence="3">DSM 103496</strain>
    </source>
</reference>
<name>A0A9X2VMX9_9PSEU</name>
<dbReference type="Gene3D" id="2.20.140.10">
    <property type="entry name" value="WGR domain"/>
    <property type="match status" value="1"/>
</dbReference>
<dbReference type="InterPro" id="IPR025406">
    <property type="entry name" value="DUF4132"/>
</dbReference>
<feature type="domain" description="WGR" evidence="1">
    <location>
        <begin position="7"/>
        <end position="67"/>
    </location>
</feature>
<protein>
    <submittedName>
        <fullName evidence="3">DUF4132 domain-containing protein</fullName>
    </submittedName>
</protein>
<organism evidence="3 4">
    <name type="scientific">Umezawaea endophytica</name>
    <dbReference type="NCBI Taxonomy" id="1654476"/>
    <lineage>
        <taxon>Bacteria</taxon>
        <taxon>Bacillati</taxon>
        <taxon>Actinomycetota</taxon>
        <taxon>Actinomycetes</taxon>
        <taxon>Pseudonocardiales</taxon>
        <taxon>Pseudonocardiaceae</taxon>
        <taxon>Umezawaea</taxon>
    </lineage>
</organism>
<dbReference type="CDD" id="cd07996">
    <property type="entry name" value="WGR_MMR_like"/>
    <property type="match status" value="1"/>
</dbReference>
<dbReference type="Pfam" id="PF13569">
    <property type="entry name" value="DUF4132"/>
    <property type="match status" value="1"/>
</dbReference>
<accession>A0A9X2VMX9</accession>